<dbReference type="InterPro" id="IPR015943">
    <property type="entry name" value="WD40/YVTN_repeat-like_dom_sf"/>
</dbReference>
<proteinExistence type="predicted"/>
<dbReference type="EMBL" id="JACRJB010000034">
    <property type="protein sequence ID" value="MBI5130279.1"/>
    <property type="molecule type" value="Genomic_DNA"/>
</dbReference>
<evidence type="ECO:0000313" key="2">
    <source>
        <dbReference type="Proteomes" id="UP000782519"/>
    </source>
</evidence>
<evidence type="ECO:0000313" key="1">
    <source>
        <dbReference type="EMBL" id="MBI5130279.1"/>
    </source>
</evidence>
<accession>A0A933VUW0</accession>
<dbReference type="AlphaFoldDB" id="A0A933VUW0"/>
<reference evidence="1" key="1">
    <citation type="submission" date="2020-07" db="EMBL/GenBank/DDBJ databases">
        <title>Huge and variable diversity of episymbiotic CPR bacteria and DPANN archaea in groundwater ecosystems.</title>
        <authorList>
            <person name="He C.Y."/>
            <person name="Keren R."/>
            <person name="Whittaker M."/>
            <person name="Farag I.F."/>
            <person name="Doudna J."/>
            <person name="Cate J.H.D."/>
            <person name="Banfield J.F."/>
        </authorList>
    </citation>
    <scope>NUCLEOTIDE SEQUENCE</scope>
    <source>
        <strain evidence="1">NC_groundwater_1818_Pr3_B-0.1um_66_35</strain>
    </source>
</reference>
<sequence length="300" mass="32077">MLNVAAATRSSIRHYDLSTLEYLGETMISDQVQPVDPQEYSNNVSSIDCTESELVIGDFVSGNVFFVNPMAKTVSATVELGSGIRSVVAAKGLVFGVSDHGWIKVISPTEPGKSGDLSTRRVLGKLELPKASYGVWDGAETLWISCTLLNRVVKVDIPSMKVMSSYQSFTNPMGLDLDADFVWIANNGESYVPPGQQITNDPGSITRINRKTGASEKFSLGIGNATHFLRRYGKWAFVSGANSAKVYVINTMTMEVSSIPTGPNTIGVEVIPGLGADVARLVATCGNNNTVLVWSIGASS</sequence>
<dbReference type="Proteomes" id="UP000782519">
    <property type="component" value="Unassembled WGS sequence"/>
</dbReference>
<gene>
    <name evidence="1" type="ORF">HZA66_12620</name>
</gene>
<dbReference type="InterPro" id="IPR011044">
    <property type="entry name" value="Quino_amine_DH_bsu"/>
</dbReference>
<organism evidence="1 2">
    <name type="scientific">Rhodopseudomonas palustris</name>
    <dbReference type="NCBI Taxonomy" id="1076"/>
    <lineage>
        <taxon>Bacteria</taxon>
        <taxon>Pseudomonadati</taxon>
        <taxon>Pseudomonadota</taxon>
        <taxon>Alphaproteobacteria</taxon>
        <taxon>Hyphomicrobiales</taxon>
        <taxon>Nitrobacteraceae</taxon>
        <taxon>Rhodopseudomonas</taxon>
    </lineage>
</organism>
<name>A0A933VUW0_RHOPL</name>
<dbReference type="Gene3D" id="2.130.10.10">
    <property type="entry name" value="YVTN repeat-like/Quinoprotein amine dehydrogenase"/>
    <property type="match status" value="1"/>
</dbReference>
<comment type="caution">
    <text evidence="1">The sequence shown here is derived from an EMBL/GenBank/DDBJ whole genome shotgun (WGS) entry which is preliminary data.</text>
</comment>
<protein>
    <submittedName>
        <fullName evidence="1">Uncharacterized protein</fullName>
    </submittedName>
</protein>
<dbReference type="SUPFAM" id="SSF50969">
    <property type="entry name" value="YVTN repeat-like/Quinoprotein amine dehydrogenase"/>
    <property type="match status" value="1"/>
</dbReference>